<evidence type="ECO:0000256" key="1">
    <source>
        <dbReference type="SAM" id="MobiDB-lite"/>
    </source>
</evidence>
<feature type="region of interest" description="Disordered" evidence="1">
    <location>
        <begin position="54"/>
        <end position="108"/>
    </location>
</feature>
<feature type="compositionally biased region" description="Basic and acidic residues" evidence="1">
    <location>
        <begin position="86"/>
        <end position="108"/>
    </location>
</feature>
<feature type="region of interest" description="Disordered" evidence="1">
    <location>
        <begin position="1"/>
        <end position="25"/>
    </location>
</feature>
<dbReference type="EMBL" id="HBGH01012915">
    <property type="protein sequence ID" value="CAD9235147.1"/>
    <property type="molecule type" value="Transcribed_RNA"/>
</dbReference>
<feature type="compositionally biased region" description="Polar residues" evidence="1">
    <location>
        <begin position="54"/>
        <end position="63"/>
    </location>
</feature>
<dbReference type="AlphaFoldDB" id="A0A7S1XG41"/>
<sequence length="108" mass="11980">MLQLPLKRTSTPRLSHASLGSGRGTIGVPLLRVHADSNQSPLRRRVMAVLPRSSLSTSHSIAGSFQKRKLNRTIQSVENTRVPPSGREENRKKIHAKEGKHTRENTAL</sequence>
<gene>
    <name evidence="2" type="ORF">CCAE0312_LOCUS7238</name>
</gene>
<proteinExistence type="predicted"/>
<name>A0A7S1XG41_9RHOD</name>
<evidence type="ECO:0000313" key="2">
    <source>
        <dbReference type="EMBL" id="CAD9235147.1"/>
    </source>
</evidence>
<protein>
    <submittedName>
        <fullName evidence="2">Uncharacterized protein</fullName>
    </submittedName>
</protein>
<accession>A0A7S1XG41</accession>
<organism evidence="2">
    <name type="scientific">Compsopogon caeruleus</name>
    <dbReference type="NCBI Taxonomy" id="31354"/>
    <lineage>
        <taxon>Eukaryota</taxon>
        <taxon>Rhodophyta</taxon>
        <taxon>Compsopogonophyceae</taxon>
        <taxon>Compsopogonales</taxon>
        <taxon>Compsopogonaceae</taxon>
        <taxon>Compsopogon</taxon>
    </lineage>
</organism>
<reference evidence="2" key="1">
    <citation type="submission" date="2021-01" db="EMBL/GenBank/DDBJ databases">
        <authorList>
            <person name="Corre E."/>
            <person name="Pelletier E."/>
            <person name="Niang G."/>
            <person name="Scheremetjew M."/>
            <person name="Finn R."/>
            <person name="Kale V."/>
            <person name="Holt S."/>
            <person name="Cochrane G."/>
            <person name="Meng A."/>
            <person name="Brown T."/>
            <person name="Cohen L."/>
        </authorList>
    </citation>
    <scope>NUCLEOTIDE SEQUENCE</scope>
    <source>
        <strain evidence="2">SAG 36.94</strain>
    </source>
</reference>